<dbReference type="PROSITE" id="PS51257">
    <property type="entry name" value="PROKAR_LIPOPROTEIN"/>
    <property type="match status" value="1"/>
</dbReference>
<accession>A0A2N3RJI6</accession>
<evidence type="ECO:0000313" key="2">
    <source>
        <dbReference type="EMBL" id="PKV12651.1"/>
    </source>
</evidence>
<dbReference type="Proteomes" id="UP000233748">
    <property type="component" value="Unassembled WGS sequence"/>
</dbReference>
<evidence type="ECO:0000256" key="1">
    <source>
        <dbReference type="SAM" id="SignalP"/>
    </source>
</evidence>
<evidence type="ECO:0000313" key="5">
    <source>
        <dbReference type="Proteomes" id="UP000233748"/>
    </source>
</evidence>
<feature type="chain" id="PRO_5015008084" description="DUF695 domain-containing protein" evidence="1">
    <location>
        <begin position="23"/>
        <end position="204"/>
    </location>
</feature>
<dbReference type="RefSeq" id="WP_101363466.1">
    <property type="nucleotide sequence ID" value="NZ_PHKV01000003.1"/>
</dbReference>
<dbReference type="OrthoDB" id="5998247at2"/>
<comment type="caution">
    <text evidence="2">The sequence shown here is derived from an EMBL/GenBank/DDBJ whole genome shotgun (WGS) entry which is preliminary data.</text>
</comment>
<proteinExistence type="predicted"/>
<dbReference type="AlphaFoldDB" id="A0A2N3RJI6"/>
<protein>
    <recommendedName>
        <fullName evidence="6">DUF695 domain-containing protein</fullName>
    </recommendedName>
</protein>
<dbReference type="EMBL" id="PHKV01000003">
    <property type="protein sequence ID" value="PKV12651.1"/>
    <property type="molecule type" value="Genomic_DNA"/>
</dbReference>
<reference evidence="4 5" key="1">
    <citation type="submission" date="2017-11" db="EMBL/GenBank/DDBJ databases">
        <title>Xanthomonas prunicola sp. nov., a novel pathogen that affects nectarine (Prunus persica var. nectarine) trees.</title>
        <authorList>
            <person name="Lopez M."/>
            <person name="Lopez-Soriano P."/>
            <person name="Garita-Cambronero J."/>
            <person name="Beltran C."/>
            <person name="Taghouti G."/>
            <person name="Portier P."/>
            <person name="Cubero J."/>
            <person name="Fischer-Le Saux M."/>
            <person name="Marco-Noales E."/>
        </authorList>
    </citation>
    <scope>NUCLEOTIDE SEQUENCE [LARGE SCALE GENOMIC DNA]</scope>
    <source>
        <strain evidence="2 4">CFBP8353</strain>
        <strain evidence="3 5">CFBP8354</strain>
    </source>
</reference>
<organism evidence="2 4">
    <name type="scientific">Xanthomonas prunicola</name>
    <dbReference type="NCBI Taxonomy" id="2053930"/>
    <lineage>
        <taxon>Bacteria</taxon>
        <taxon>Pseudomonadati</taxon>
        <taxon>Pseudomonadota</taxon>
        <taxon>Gammaproteobacteria</taxon>
        <taxon>Lysobacterales</taxon>
        <taxon>Lysobacteraceae</taxon>
        <taxon>Xanthomonas</taxon>
    </lineage>
</organism>
<gene>
    <name evidence="2" type="ORF">XpruCFBP8353_12125</name>
    <name evidence="3" type="ORF">XpruCFBP8354_12125</name>
</gene>
<keyword evidence="1" id="KW-0732">Signal</keyword>
<evidence type="ECO:0000313" key="3">
    <source>
        <dbReference type="EMBL" id="PKV16929.1"/>
    </source>
</evidence>
<dbReference type="EMBL" id="PHKW01000003">
    <property type="protein sequence ID" value="PKV16929.1"/>
    <property type="molecule type" value="Genomic_DNA"/>
</dbReference>
<feature type="signal peptide" evidence="1">
    <location>
        <begin position="1"/>
        <end position="22"/>
    </location>
</feature>
<sequence>MRLYFHNARCFLCTFSPPLALALLASACSANKPPSSEKEDLFLSRPFPVDAADAHVRFEFEATPENVNLTRSYIVGLTLNRKGELDPVTFLNNGEPPSRYAVRVEACKWLGDQCQKISTEDAFQAYIKKEPARSKFFEWRSGDEEKKYIDVTAHTSDTSNWIVCYLPIDSYGRYRIDVSSQPGNPLLKDPSAQISVQREWTSSK</sequence>
<dbReference type="Proteomes" id="UP000233720">
    <property type="component" value="Unassembled WGS sequence"/>
</dbReference>
<evidence type="ECO:0008006" key="6">
    <source>
        <dbReference type="Google" id="ProtNLM"/>
    </source>
</evidence>
<name>A0A2N3RJI6_9XANT</name>
<keyword evidence="5" id="KW-1185">Reference proteome</keyword>
<evidence type="ECO:0000313" key="4">
    <source>
        <dbReference type="Proteomes" id="UP000233720"/>
    </source>
</evidence>